<evidence type="ECO:0000313" key="1">
    <source>
        <dbReference type="EMBL" id="ACQ92351.1"/>
    </source>
</evidence>
<dbReference type="STRING" id="595494.Tola_0723"/>
<proteinExistence type="predicted"/>
<dbReference type="KEGG" id="tau:Tola_0723"/>
<dbReference type="AlphaFoldDB" id="C4LBB6"/>
<reference evidence="2" key="1">
    <citation type="submission" date="2009-05" db="EMBL/GenBank/DDBJ databases">
        <title>Complete sequence of Tolumonas auensis DSM 9187.</title>
        <authorList>
            <consortium name="US DOE Joint Genome Institute"/>
            <person name="Lucas S."/>
            <person name="Copeland A."/>
            <person name="Lapidus A."/>
            <person name="Glavina del Rio T."/>
            <person name="Tice H."/>
            <person name="Bruce D."/>
            <person name="Goodwin L."/>
            <person name="Pitluck S."/>
            <person name="Chertkov O."/>
            <person name="Brettin T."/>
            <person name="Detter J.C."/>
            <person name="Han C."/>
            <person name="Larimer F."/>
            <person name="Land M."/>
            <person name="Hauser L."/>
            <person name="Kyrpides N."/>
            <person name="Mikhailova N."/>
            <person name="Spring S."/>
            <person name="Beller H."/>
        </authorList>
    </citation>
    <scope>NUCLEOTIDE SEQUENCE [LARGE SCALE GENOMIC DNA]</scope>
    <source>
        <strain evidence="2">DSM 9187 / TA4</strain>
    </source>
</reference>
<protein>
    <submittedName>
        <fullName evidence="1">Uncharacterized protein</fullName>
    </submittedName>
</protein>
<keyword evidence="2" id="KW-1185">Reference proteome</keyword>
<dbReference type="Proteomes" id="UP000009073">
    <property type="component" value="Chromosome"/>
</dbReference>
<gene>
    <name evidence="1" type="ordered locus">Tola_0723</name>
</gene>
<name>C4LBB6_TOLAT</name>
<organism evidence="1 2">
    <name type="scientific">Tolumonas auensis (strain DSM 9187 / NBRC 110442 / TA 4)</name>
    <dbReference type="NCBI Taxonomy" id="595494"/>
    <lineage>
        <taxon>Bacteria</taxon>
        <taxon>Pseudomonadati</taxon>
        <taxon>Pseudomonadota</taxon>
        <taxon>Gammaproteobacteria</taxon>
        <taxon>Aeromonadales</taxon>
        <taxon>Aeromonadaceae</taxon>
        <taxon>Tolumonas</taxon>
    </lineage>
</organism>
<dbReference type="HOGENOM" id="CLU_1937192_0_0_6"/>
<evidence type="ECO:0000313" key="2">
    <source>
        <dbReference type="Proteomes" id="UP000009073"/>
    </source>
</evidence>
<sequence>MEILTKKVTKKALIAQTLLDAGRWMSAVEIAEVIGVHKRMVQSVMSYVVHDPRFDIDSKPMPNPTYTKGVPMVTYYRCFAIYPRAPKIVVRKGSDEQPAIGVSDGSVQHLLRTHNPLWHQVLCHRFGAAA</sequence>
<reference evidence="1 2" key="2">
    <citation type="journal article" date="2011" name="Stand. Genomic Sci.">
        <title>Complete genome sequence of Tolumonas auensis type strain (TA 4).</title>
        <authorList>
            <person name="Chertkov O."/>
            <person name="Copeland A."/>
            <person name="Lucas S."/>
            <person name="Lapidus A."/>
            <person name="Berry K.W."/>
            <person name="Detter J.C."/>
            <person name="Del Rio T.G."/>
            <person name="Hammon N."/>
            <person name="Dalin E."/>
            <person name="Tice H."/>
            <person name="Pitluck S."/>
            <person name="Richardson P."/>
            <person name="Bruce D."/>
            <person name="Goodwin L."/>
            <person name="Han C."/>
            <person name="Tapia R."/>
            <person name="Saunders E."/>
            <person name="Schmutz J."/>
            <person name="Brettin T."/>
            <person name="Larimer F."/>
            <person name="Land M."/>
            <person name="Hauser L."/>
            <person name="Spring S."/>
            <person name="Rohde M."/>
            <person name="Kyrpides N.C."/>
            <person name="Ivanova N."/>
            <person name="Goker M."/>
            <person name="Beller H.R."/>
            <person name="Klenk H.P."/>
            <person name="Woyke T."/>
        </authorList>
    </citation>
    <scope>NUCLEOTIDE SEQUENCE [LARGE SCALE GENOMIC DNA]</scope>
    <source>
        <strain evidence="2">DSM 9187 / TA4</strain>
    </source>
</reference>
<dbReference type="EMBL" id="CP001616">
    <property type="protein sequence ID" value="ACQ92351.1"/>
    <property type="molecule type" value="Genomic_DNA"/>
</dbReference>
<accession>C4LBB6</accession>